<dbReference type="NCBIfam" id="TIGR01573">
    <property type="entry name" value="cas2"/>
    <property type="match status" value="1"/>
</dbReference>
<dbReference type="HAMAP" id="MF_01471">
    <property type="entry name" value="Cas2"/>
    <property type="match status" value="1"/>
</dbReference>
<dbReference type="SUPFAM" id="SSF143430">
    <property type="entry name" value="TTP0101/SSO1404-like"/>
    <property type="match status" value="1"/>
</dbReference>
<comment type="cofactor">
    <cofactor evidence="1 9">
        <name>Mg(2+)</name>
        <dbReference type="ChEBI" id="CHEBI:18420"/>
    </cofactor>
</comment>
<comment type="function">
    <text evidence="9">CRISPR (clustered regularly interspaced short palindromic repeat), is an adaptive immune system that provides protection against mobile genetic elements (viruses, transposable elements and conjugative plasmids). CRISPR clusters contain sequences complementary to antecedent mobile elements and target invading nucleic acids. CRISPR clusters are transcribed and processed into CRISPR RNA (crRNA). Functions as a ssRNA-specific endoribonuclease. Involved in the integration of spacer DNA into the CRISPR cassette.</text>
</comment>
<keyword evidence="4 9" id="KW-0479">Metal-binding</keyword>
<evidence type="ECO:0000256" key="7">
    <source>
        <dbReference type="ARBA" id="ARBA00022842"/>
    </source>
</evidence>
<keyword evidence="3 9" id="KW-0540">Nuclease</keyword>
<proteinExistence type="inferred from homology"/>
<keyword evidence="6 9" id="KW-0378">Hydrolase</keyword>
<evidence type="ECO:0000256" key="8">
    <source>
        <dbReference type="ARBA" id="ARBA00023118"/>
    </source>
</evidence>
<comment type="similarity">
    <text evidence="2 9">Belongs to the CRISPR-associated endoribonuclease Cas2 protein family.</text>
</comment>
<dbReference type="EMBL" id="JBCLPP010000003">
    <property type="protein sequence ID" value="MEY8244290.1"/>
    <property type="molecule type" value="Genomic_DNA"/>
</dbReference>
<sequence length="110" mass="13022">MDRLSEYRIMWVLVFFDLPTETKRQRKEYAKFRKLLICDGFTMFQFSIYLRHCPSKENADVHIRRVKSFLPPHGKVGILCITDKQFGNIELFQSAAPYDADSPTQQLELF</sequence>
<evidence type="ECO:0000256" key="9">
    <source>
        <dbReference type="HAMAP-Rule" id="MF_01471"/>
    </source>
</evidence>
<comment type="subunit">
    <text evidence="9">Homodimer, forms a heterotetramer with a Cas1 homodimer.</text>
</comment>
<evidence type="ECO:0000256" key="3">
    <source>
        <dbReference type="ARBA" id="ARBA00022722"/>
    </source>
</evidence>
<dbReference type="RefSeq" id="WP_121698146.1">
    <property type="nucleotide sequence ID" value="NZ_JBCLPP010000003.1"/>
</dbReference>
<dbReference type="InterPro" id="IPR021127">
    <property type="entry name" value="CRISPR_associated_Cas2"/>
</dbReference>
<evidence type="ECO:0000313" key="11">
    <source>
        <dbReference type="Proteomes" id="UP001565200"/>
    </source>
</evidence>
<dbReference type="InterPro" id="IPR019199">
    <property type="entry name" value="Virulence_VapD/CRISPR_Cas2"/>
</dbReference>
<keyword evidence="8 9" id="KW-0051">Antiviral defense</keyword>
<dbReference type="Pfam" id="PF09827">
    <property type="entry name" value="CRISPR_Cas2"/>
    <property type="match status" value="1"/>
</dbReference>
<evidence type="ECO:0000313" key="10">
    <source>
        <dbReference type="EMBL" id="MEY8244290.1"/>
    </source>
</evidence>
<feature type="binding site" evidence="9">
    <location>
        <position position="17"/>
    </location>
    <ligand>
        <name>Mg(2+)</name>
        <dbReference type="ChEBI" id="CHEBI:18420"/>
        <note>catalytic</note>
    </ligand>
</feature>
<protein>
    <recommendedName>
        <fullName evidence="9">CRISPR-associated endoribonuclease Cas2</fullName>
        <ecNumber evidence="9">3.1.-.-</ecNumber>
    </recommendedName>
</protein>
<keyword evidence="11" id="KW-1185">Reference proteome</keyword>
<evidence type="ECO:0000256" key="5">
    <source>
        <dbReference type="ARBA" id="ARBA00022759"/>
    </source>
</evidence>
<comment type="caution">
    <text evidence="10">The sequence shown here is derived from an EMBL/GenBank/DDBJ whole genome shotgun (WGS) entry which is preliminary data.</text>
</comment>
<evidence type="ECO:0000256" key="6">
    <source>
        <dbReference type="ARBA" id="ARBA00022801"/>
    </source>
</evidence>
<reference evidence="10 11" key="1">
    <citation type="submission" date="2024-03" db="EMBL/GenBank/DDBJ databases">
        <title>Mouse gut bacterial collection (mGBC) of GemPharmatech.</title>
        <authorList>
            <person name="He Y."/>
            <person name="Dong L."/>
            <person name="Wu D."/>
            <person name="Gao X."/>
            <person name="Lin Z."/>
        </authorList>
    </citation>
    <scope>NUCLEOTIDE SEQUENCE [LARGE SCALE GENOMIC DNA]</scope>
    <source>
        <strain evidence="10 11">54-13</strain>
    </source>
</reference>
<accession>A0ABV4CSE7</accession>
<evidence type="ECO:0000256" key="1">
    <source>
        <dbReference type="ARBA" id="ARBA00001946"/>
    </source>
</evidence>
<organism evidence="10 11">
    <name type="scientific">Heminiphilus faecis</name>
    <dbReference type="NCBI Taxonomy" id="2601703"/>
    <lineage>
        <taxon>Bacteria</taxon>
        <taxon>Pseudomonadati</taxon>
        <taxon>Bacteroidota</taxon>
        <taxon>Bacteroidia</taxon>
        <taxon>Bacteroidales</taxon>
        <taxon>Muribaculaceae</taxon>
        <taxon>Heminiphilus</taxon>
    </lineage>
</organism>
<evidence type="ECO:0000256" key="2">
    <source>
        <dbReference type="ARBA" id="ARBA00009959"/>
    </source>
</evidence>
<dbReference type="GO" id="GO:0004519">
    <property type="term" value="F:endonuclease activity"/>
    <property type="evidence" value="ECO:0007669"/>
    <property type="project" value="UniProtKB-KW"/>
</dbReference>
<keyword evidence="5 9" id="KW-0255">Endonuclease</keyword>
<name>A0ABV4CSE7_9BACT</name>
<dbReference type="Proteomes" id="UP001565200">
    <property type="component" value="Unassembled WGS sequence"/>
</dbReference>
<dbReference type="EC" id="3.1.-.-" evidence="9"/>
<gene>
    <name evidence="9 10" type="primary">cas2</name>
    <name evidence="10" type="ORF">AAK873_01505</name>
</gene>
<keyword evidence="7 9" id="KW-0460">Magnesium</keyword>
<evidence type="ECO:0000256" key="4">
    <source>
        <dbReference type="ARBA" id="ARBA00022723"/>
    </source>
</evidence>